<reference evidence="1 2" key="1">
    <citation type="submission" date="2014-03" db="EMBL/GenBank/DDBJ databases">
        <title>Genomics of Bifidobacteria.</title>
        <authorList>
            <person name="Ventura M."/>
            <person name="Milani C."/>
            <person name="Lugli G.A."/>
        </authorList>
    </citation>
    <scope>NUCLEOTIDE SEQUENCE [LARGE SCALE GENOMIC DNA]</scope>
    <source>
        <strain evidence="1 2">JCM 13495</strain>
    </source>
</reference>
<evidence type="ECO:0000313" key="2">
    <source>
        <dbReference type="Proteomes" id="UP000029080"/>
    </source>
</evidence>
<dbReference type="PANTHER" id="PTHR36849:SF1">
    <property type="entry name" value="CYTOPLASMIC PROTEIN"/>
    <property type="match status" value="1"/>
</dbReference>
<proteinExistence type="predicted"/>
<keyword evidence="2" id="KW-1185">Reference proteome</keyword>
<protein>
    <submittedName>
        <fullName evidence="1">Transcriptional regulator, MarR family</fullName>
    </submittedName>
</protein>
<accession>A0A087EEF0</accession>
<dbReference type="eggNOG" id="COG3189">
    <property type="taxonomic scope" value="Bacteria"/>
</dbReference>
<name>A0A087EEF0_9BIFI</name>
<comment type="caution">
    <text evidence="1">The sequence shown here is derived from an EMBL/GenBank/DDBJ whole genome shotgun (WGS) entry which is preliminary data.</text>
</comment>
<dbReference type="InterPro" id="IPR052552">
    <property type="entry name" value="YeaO-like"/>
</dbReference>
<evidence type="ECO:0000313" key="1">
    <source>
        <dbReference type="EMBL" id="KFJ06151.1"/>
    </source>
</evidence>
<dbReference type="AlphaFoldDB" id="A0A087EEF0"/>
<dbReference type="PANTHER" id="PTHR36849">
    <property type="entry name" value="CYTOPLASMIC PROTEIN-RELATED"/>
    <property type="match status" value="1"/>
</dbReference>
<dbReference type="EMBL" id="JGZU01000009">
    <property type="protein sequence ID" value="KFJ06151.1"/>
    <property type="molecule type" value="Genomic_DNA"/>
</dbReference>
<dbReference type="Proteomes" id="UP000029080">
    <property type="component" value="Unassembled WGS sequence"/>
</dbReference>
<dbReference type="RefSeq" id="WP_026641876.1">
    <property type="nucleotide sequence ID" value="NZ_JAXEUP010000070.1"/>
</dbReference>
<sequence length="126" mass="14965">MTAHELRIKRIYEEPADDDGTRILVDRVWPRGVSKERAALDRWAKTEITPTPELRKWFGHKPERFDEFRSRYVEELDARPEAQQFVEDVRALLATHNVTLLYAAKDPQCNHAIILLEWINERLNRD</sequence>
<organism evidence="1 2">
    <name type="scientific">Bifidobacterium tsurumiense</name>
    <dbReference type="NCBI Taxonomy" id="356829"/>
    <lineage>
        <taxon>Bacteria</taxon>
        <taxon>Bacillati</taxon>
        <taxon>Actinomycetota</taxon>
        <taxon>Actinomycetes</taxon>
        <taxon>Bifidobacteriales</taxon>
        <taxon>Bifidobacteriaceae</taxon>
        <taxon>Bifidobacterium</taxon>
    </lineage>
</organism>
<gene>
    <name evidence="1" type="ORF">BITS_1020</name>
</gene>
<dbReference type="Pfam" id="PF22752">
    <property type="entry name" value="DUF488-N3i"/>
    <property type="match status" value="1"/>
</dbReference>
<dbReference type="STRING" id="356829.BITS_1020"/>